<sequence>MAKKLEMKFENELGRTVTISLDDPVEPVDVVQLNAAMDEIVAQNCFTSSGGELLSKKEARIVERNVADIEL</sequence>
<protein>
    <submittedName>
        <fullName evidence="1">DUF2922 domain-containing protein</fullName>
    </submittedName>
</protein>
<dbReference type="EMBL" id="CP126446">
    <property type="protein sequence ID" value="WIF99334.1"/>
    <property type="molecule type" value="Genomic_DNA"/>
</dbReference>
<evidence type="ECO:0000313" key="2">
    <source>
        <dbReference type="Proteomes" id="UP001236652"/>
    </source>
</evidence>
<reference evidence="1 2" key="1">
    <citation type="submission" date="2023-05" db="EMBL/GenBank/DDBJ databases">
        <title>Comparative genomics reveals the evidence of polycyclic aromatic hydrocarbons degradation in moderately halophilic genus Pontibacillus.</title>
        <authorList>
            <person name="Yang H."/>
            <person name="Qian Z."/>
        </authorList>
    </citation>
    <scope>NUCLEOTIDE SEQUENCE [LARGE SCALE GENOMIC DNA]</scope>
    <source>
        <strain evidence="2">HN14</strain>
    </source>
</reference>
<proteinExistence type="predicted"/>
<dbReference type="RefSeq" id="WP_231418050.1">
    <property type="nucleotide sequence ID" value="NZ_CP126446.1"/>
</dbReference>
<gene>
    <name evidence="1" type="ORF">QNI29_06670</name>
</gene>
<dbReference type="InterPro" id="IPR021321">
    <property type="entry name" value="DUF2922"/>
</dbReference>
<dbReference type="Pfam" id="PF11148">
    <property type="entry name" value="DUF2922"/>
    <property type="match status" value="1"/>
</dbReference>
<keyword evidence="2" id="KW-1185">Reference proteome</keyword>
<dbReference type="Proteomes" id="UP001236652">
    <property type="component" value="Chromosome"/>
</dbReference>
<accession>A0ABY8V0R4</accession>
<organism evidence="1 2">
    <name type="scientific">Pontibacillus chungwhensis</name>
    <dbReference type="NCBI Taxonomy" id="265426"/>
    <lineage>
        <taxon>Bacteria</taxon>
        <taxon>Bacillati</taxon>
        <taxon>Bacillota</taxon>
        <taxon>Bacilli</taxon>
        <taxon>Bacillales</taxon>
        <taxon>Bacillaceae</taxon>
        <taxon>Pontibacillus</taxon>
    </lineage>
</organism>
<evidence type="ECO:0000313" key="1">
    <source>
        <dbReference type="EMBL" id="WIF99334.1"/>
    </source>
</evidence>
<name>A0ABY8V0R4_9BACI</name>